<dbReference type="GO" id="GO:0071567">
    <property type="term" value="F:deUFMylase activity"/>
    <property type="evidence" value="ECO:0007669"/>
    <property type="project" value="TreeGrafter"/>
</dbReference>
<proteinExistence type="inferred from homology"/>
<dbReference type="InterPro" id="IPR038765">
    <property type="entry name" value="Papain-like_cys_pep_sf"/>
</dbReference>
<dbReference type="PANTHER" id="PTHR48153">
    <property type="entry name" value="UFM1-SPECIFIC PROTEASE 2"/>
    <property type="match status" value="1"/>
</dbReference>
<keyword evidence="2" id="KW-0378">Hydrolase</keyword>
<organism evidence="4 5">
    <name type="scientific">Trichonephila clavata</name>
    <name type="common">Joro spider</name>
    <name type="synonym">Nephila clavata</name>
    <dbReference type="NCBI Taxonomy" id="2740835"/>
    <lineage>
        <taxon>Eukaryota</taxon>
        <taxon>Metazoa</taxon>
        <taxon>Ecdysozoa</taxon>
        <taxon>Arthropoda</taxon>
        <taxon>Chelicerata</taxon>
        <taxon>Arachnida</taxon>
        <taxon>Araneae</taxon>
        <taxon>Araneomorphae</taxon>
        <taxon>Entelegynae</taxon>
        <taxon>Araneoidea</taxon>
        <taxon>Nephilidae</taxon>
        <taxon>Trichonephila</taxon>
    </lineage>
</organism>
<gene>
    <name evidence="4" type="primary">Ufsp1</name>
    <name evidence="4" type="ORF">TNCT_23641</name>
</gene>
<reference evidence="4" key="1">
    <citation type="submission" date="2020-07" db="EMBL/GenBank/DDBJ databases">
        <title>Multicomponent nature underlies the extraordinary mechanical properties of spider dragline silk.</title>
        <authorList>
            <person name="Kono N."/>
            <person name="Nakamura H."/>
            <person name="Mori M."/>
            <person name="Yoshida Y."/>
            <person name="Ohtoshi R."/>
            <person name="Malay A.D."/>
            <person name="Moran D.A.P."/>
            <person name="Tomita M."/>
            <person name="Numata K."/>
            <person name="Arakawa K."/>
        </authorList>
    </citation>
    <scope>NUCLEOTIDE SEQUENCE</scope>
</reference>
<dbReference type="EMBL" id="BMAO01029704">
    <property type="protein sequence ID" value="GFR33571.1"/>
    <property type="molecule type" value="Genomic_DNA"/>
</dbReference>
<evidence type="ECO:0000256" key="2">
    <source>
        <dbReference type="ARBA" id="ARBA00022801"/>
    </source>
</evidence>
<dbReference type="PANTHER" id="PTHR48153:SF3">
    <property type="entry name" value="INACTIVE UFM1-SPECIFIC PROTEASE 1"/>
    <property type="match status" value="1"/>
</dbReference>
<evidence type="ECO:0000313" key="5">
    <source>
        <dbReference type="Proteomes" id="UP000887116"/>
    </source>
</evidence>
<comment type="caution">
    <text evidence="4">The sequence shown here is derived from an EMBL/GenBank/DDBJ whole genome shotgun (WGS) entry which is preliminary data.</text>
</comment>
<dbReference type="SUPFAM" id="SSF54001">
    <property type="entry name" value="Cysteine proteinases"/>
    <property type="match status" value="1"/>
</dbReference>
<dbReference type="AlphaFoldDB" id="A0A8X6I0N9"/>
<keyword evidence="4" id="KW-0645">Protease</keyword>
<dbReference type="InterPro" id="IPR012462">
    <property type="entry name" value="UFSP1/2_DUB_cat"/>
</dbReference>
<evidence type="ECO:0000256" key="1">
    <source>
        <dbReference type="ARBA" id="ARBA00008552"/>
    </source>
</evidence>
<dbReference type="Proteomes" id="UP000887116">
    <property type="component" value="Unassembled WGS sequence"/>
</dbReference>
<keyword evidence="5" id="KW-1185">Reference proteome</keyword>
<feature type="domain" description="UFSP1/2/DUB catalytic" evidence="3">
    <location>
        <begin position="22"/>
        <end position="210"/>
    </location>
</feature>
<dbReference type="GO" id="GO:0006508">
    <property type="term" value="P:proteolysis"/>
    <property type="evidence" value="ECO:0007669"/>
    <property type="project" value="UniProtKB-KW"/>
</dbReference>
<name>A0A8X6I0N9_TRICU</name>
<protein>
    <submittedName>
        <fullName evidence="4">Ufm1-specific protease 1</fullName>
    </submittedName>
</protein>
<evidence type="ECO:0000259" key="3">
    <source>
        <dbReference type="Pfam" id="PF07910"/>
    </source>
</evidence>
<dbReference type="Pfam" id="PF07910">
    <property type="entry name" value="Peptidase_C78"/>
    <property type="match status" value="1"/>
</dbReference>
<evidence type="ECO:0000313" key="4">
    <source>
        <dbReference type="EMBL" id="GFR33571.1"/>
    </source>
</evidence>
<sequence>MGDLIEDVHLDLPLPPNELKSVLICGSYFYYHYLCDGVDDVGWGCGYRTLQTICSWIKRQLDIKKIYSAPKVPSINKIQKALVEMGDKDLQFIGSKQWIGSLEVAFCVEYFYKIQCKIIHCRNIQELHKHVNDIIQHFMDFGSPIMMGGDKDCSSKGILGISETENGTFLLILDPHFPEHLKSHEKLQRDGWIKWKKIDELDPSSFYNLCCPLIKSS</sequence>
<comment type="similarity">
    <text evidence="1">Belongs to the peptidase C78 family.</text>
</comment>
<dbReference type="Gene3D" id="3.90.70.130">
    <property type="match status" value="1"/>
</dbReference>
<accession>A0A8X6I0N9</accession>
<dbReference type="OrthoDB" id="417506at2759"/>